<dbReference type="AlphaFoldDB" id="A0A2W5QG79"/>
<evidence type="ECO:0000313" key="2">
    <source>
        <dbReference type="Proteomes" id="UP000249135"/>
    </source>
</evidence>
<proteinExistence type="predicted"/>
<dbReference type="EMBL" id="QFPP01000064">
    <property type="protein sequence ID" value="PZQ76074.1"/>
    <property type="molecule type" value="Genomic_DNA"/>
</dbReference>
<sequence>MTERLRDGMRSAVKNASWNLIILPGTESRSKRSVLLPDGRTDIPLMMIEVFLRTQEHDPHAIIECKRIAGSDAHLCREYVIEGIDRFASGKYGENHAVGFMVGYVLSGTSADAADGVNAYLARVSRSAEQLSASDETSDSTWYSTHGRAKPSAPVGLHHSFLELAAGVMA</sequence>
<dbReference type="Proteomes" id="UP000249135">
    <property type="component" value="Unassembled WGS sequence"/>
</dbReference>
<accession>A0A2W5QG79</accession>
<name>A0A2W5QG79_VARPD</name>
<gene>
    <name evidence="1" type="ORF">DI563_07940</name>
</gene>
<protein>
    <submittedName>
        <fullName evidence="1">Uncharacterized protein</fullName>
    </submittedName>
</protein>
<organism evidence="1 2">
    <name type="scientific">Variovorax paradoxus</name>
    <dbReference type="NCBI Taxonomy" id="34073"/>
    <lineage>
        <taxon>Bacteria</taxon>
        <taxon>Pseudomonadati</taxon>
        <taxon>Pseudomonadota</taxon>
        <taxon>Betaproteobacteria</taxon>
        <taxon>Burkholderiales</taxon>
        <taxon>Comamonadaceae</taxon>
        <taxon>Variovorax</taxon>
    </lineage>
</organism>
<reference evidence="1 2" key="1">
    <citation type="submission" date="2017-08" db="EMBL/GenBank/DDBJ databases">
        <title>Infants hospitalized years apart are colonized by the same room-sourced microbial strains.</title>
        <authorList>
            <person name="Brooks B."/>
            <person name="Olm M.R."/>
            <person name="Firek B.A."/>
            <person name="Baker R."/>
            <person name="Thomas B.C."/>
            <person name="Morowitz M.J."/>
            <person name="Banfield J.F."/>
        </authorList>
    </citation>
    <scope>NUCLEOTIDE SEQUENCE [LARGE SCALE GENOMIC DNA]</scope>
    <source>
        <strain evidence="1">S2_005_003_R2_41</strain>
    </source>
</reference>
<evidence type="ECO:0000313" key="1">
    <source>
        <dbReference type="EMBL" id="PZQ76074.1"/>
    </source>
</evidence>
<comment type="caution">
    <text evidence="1">The sequence shown here is derived from an EMBL/GenBank/DDBJ whole genome shotgun (WGS) entry which is preliminary data.</text>
</comment>